<accession>A0A154QKS3</accession>
<comment type="similarity">
    <text evidence="1">Belongs to the membrane fusion protein (MFP) (TC 8.A.1) family.</text>
</comment>
<dbReference type="Pfam" id="PF25917">
    <property type="entry name" value="BSH_RND"/>
    <property type="match status" value="1"/>
</dbReference>
<feature type="chain" id="PRO_5007600051" evidence="2">
    <location>
        <begin position="22"/>
        <end position="232"/>
    </location>
</feature>
<dbReference type="Gene3D" id="2.40.30.170">
    <property type="match status" value="1"/>
</dbReference>
<dbReference type="AlphaFoldDB" id="A0A154QKS3"/>
<organism evidence="4 5">
    <name type="scientific">Rhodanobacter thiooxydans</name>
    <dbReference type="NCBI Taxonomy" id="416169"/>
    <lineage>
        <taxon>Bacteria</taxon>
        <taxon>Pseudomonadati</taxon>
        <taxon>Pseudomonadota</taxon>
        <taxon>Gammaproteobacteria</taxon>
        <taxon>Lysobacterales</taxon>
        <taxon>Rhodanobacteraceae</taxon>
        <taxon>Rhodanobacter</taxon>
    </lineage>
</organism>
<keyword evidence="2" id="KW-0732">Signal</keyword>
<comment type="caution">
    <text evidence="4">The sequence shown here is derived from an EMBL/GenBank/DDBJ whole genome shotgun (WGS) entry which is preliminary data.</text>
</comment>
<evidence type="ECO:0000256" key="1">
    <source>
        <dbReference type="ARBA" id="ARBA00009477"/>
    </source>
</evidence>
<dbReference type="GO" id="GO:1990281">
    <property type="term" value="C:efflux pump complex"/>
    <property type="evidence" value="ECO:0007669"/>
    <property type="project" value="TreeGrafter"/>
</dbReference>
<dbReference type="InterPro" id="IPR058625">
    <property type="entry name" value="MdtA-like_BSH"/>
</dbReference>
<feature type="domain" description="Multidrug resistance protein MdtA-like barrel-sandwich hybrid" evidence="3">
    <location>
        <begin position="72"/>
        <end position="185"/>
    </location>
</feature>
<dbReference type="EMBL" id="LVJS01000017">
    <property type="protein sequence ID" value="KZC24897.1"/>
    <property type="molecule type" value="Genomic_DNA"/>
</dbReference>
<dbReference type="PROSITE" id="PS51257">
    <property type="entry name" value="PROKAR_LIPOPROTEIN"/>
    <property type="match status" value="1"/>
</dbReference>
<keyword evidence="5" id="KW-1185">Reference proteome</keyword>
<dbReference type="PANTHER" id="PTHR30469">
    <property type="entry name" value="MULTIDRUG RESISTANCE PROTEIN MDTA"/>
    <property type="match status" value="1"/>
</dbReference>
<feature type="signal peptide" evidence="2">
    <location>
        <begin position="1"/>
        <end position="21"/>
    </location>
</feature>
<dbReference type="Gene3D" id="2.40.50.100">
    <property type="match status" value="1"/>
</dbReference>
<protein>
    <submittedName>
        <fullName evidence="4">Efflux transporter periplasmic adaptor subunit</fullName>
    </submittedName>
</protein>
<evidence type="ECO:0000256" key="2">
    <source>
        <dbReference type="SAM" id="SignalP"/>
    </source>
</evidence>
<sequence length="232" mass="23437">MNRSPILPLLCLLLAACGHGAAGDEEAAAAKGQVAVTTARVQQQTFHDTVEAWGVAAGDPQHARAISLGHGGQVVALDVAAGQAVQRGQPLLTIAPDPAARSAYLQAQSALELASGELKRTEQLAAQRLATQSQLATARKAQADAQAALDAQRALGGGAAQETVSAPADGVVGTLSVGLGERFAANAPLLGFTPAHALVAQLGVQPEDGAKLRAGMPVQLHAVYSEQPGFTG</sequence>
<dbReference type="SUPFAM" id="SSF111369">
    <property type="entry name" value="HlyD-like secretion proteins"/>
    <property type="match status" value="1"/>
</dbReference>
<proteinExistence type="inferred from homology"/>
<feature type="non-terminal residue" evidence="4">
    <location>
        <position position="232"/>
    </location>
</feature>
<dbReference type="Gene3D" id="1.10.287.470">
    <property type="entry name" value="Helix hairpin bin"/>
    <property type="match status" value="1"/>
</dbReference>
<reference evidence="4 5" key="1">
    <citation type="journal article" date="2016" name="MBio">
        <title>Lateral Gene Transfer in a Heavy Metal-Contaminated-Groundwater Microbial Community.</title>
        <authorList>
            <person name="Hemme C.L."/>
            <person name="Green S.J."/>
            <person name="Rishishwar L."/>
            <person name="Prakash O."/>
            <person name="Pettenato A."/>
            <person name="Chakraborty R."/>
            <person name="Deutschbauer A.M."/>
            <person name="Van Nostrand J.D."/>
            <person name="Wu L."/>
            <person name="He Z."/>
            <person name="Jordan I.K."/>
            <person name="Hazen T.C."/>
            <person name="Arkin A.P."/>
            <person name="Kostka J.E."/>
            <person name="Zhou J."/>
        </authorList>
    </citation>
    <scope>NUCLEOTIDE SEQUENCE [LARGE SCALE GENOMIC DNA]</scope>
    <source>
        <strain evidence="4 5">FW104-T7</strain>
    </source>
</reference>
<dbReference type="Proteomes" id="UP000076131">
    <property type="component" value="Unassembled WGS sequence"/>
</dbReference>
<dbReference type="RefSeq" id="WP_063107558.1">
    <property type="nucleotide sequence ID" value="NZ_LVJS01000017.1"/>
</dbReference>
<dbReference type="STRING" id="416169.RHOFW104T7_06440"/>
<evidence type="ECO:0000259" key="3">
    <source>
        <dbReference type="Pfam" id="PF25917"/>
    </source>
</evidence>
<evidence type="ECO:0000313" key="5">
    <source>
        <dbReference type="Proteomes" id="UP000076131"/>
    </source>
</evidence>
<name>A0A154QKS3_9GAMM</name>
<dbReference type="eggNOG" id="COG0845">
    <property type="taxonomic scope" value="Bacteria"/>
</dbReference>
<gene>
    <name evidence="4" type="ORF">RHOFW104T7_06440</name>
</gene>
<evidence type="ECO:0000313" key="4">
    <source>
        <dbReference type="EMBL" id="KZC24897.1"/>
    </source>
</evidence>
<dbReference type="GO" id="GO:0015562">
    <property type="term" value="F:efflux transmembrane transporter activity"/>
    <property type="evidence" value="ECO:0007669"/>
    <property type="project" value="TreeGrafter"/>
</dbReference>